<name>A0AAV6R0N9_SOLSE</name>
<dbReference type="EMBL" id="JAGKHQ010000014">
    <property type="protein sequence ID" value="KAG7499109.1"/>
    <property type="molecule type" value="Genomic_DNA"/>
</dbReference>
<accession>A0AAV6R0N9</accession>
<proteinExistence type="predicted"/>
<dbReference type="AlphaFoldDB" id="A0AAV6R0N9"/>
<dbReference type="Proteomes" id="UP000693946">
    <property type="component" value="Linkage Group LG21"/>
</dbReference>
<organism evidence="1 2">
    <name type="scientific">Solea senegalensis</name>
    <name type="common">Senegalese sole</name>
    <dbReference type="NCBI Taxonomy" id="28829"/>
    <lineage>
        <taxon>Eukaryota</taxon>
        <taxon>Metazoa</taxon>
        <taxon>Chordata</taxon>
        <taxon>Craniata</taxon>
        <taxon>Vertebrata</taxon>
        <taxon>Euteleostomi</taxon>
        <taxon>Actinopterygii</taxon>
        <taxon>Neopterygii</taxon>
        <taxon>Teleostei</taxon>
        <taxon>Neoteleostei</taxon>
        <taxon>Acanthomorphata</taxon>
        <taxon>Carangaria</taxon>
        <taxon>Pleuronectiformes</taxon>
        <taxon>Pleuronectoidei</taxon>
        <taxon>Soleidae</taxon>
        <taxon>Solea</taxon>
    </lineage>
</organism>
<protein>
    <submittedName>
        <fullName evidence="1">Uncharacterized protein</fullName>
    </submittedName>
</protein>
<comment type="caution">
    <text evidence="1">The sequence shown here is derived from an EMBL/GenBank/DDBJ whole genome shotgun (WGS) entry which is preliminary data.</text>
</comment>
<keyword evidence="2" id="KW-1185">Reference proteome</keyword>
<evidence type="ECO:0000313" key="2">
    <source>
        <dbReference type="Proteomes" id="UP000693946"/>
    </source>
</evidence>
<evidence type="ECO:0000313" key="1">
    <source>
        <dbReference type="EMBL" id="KAG7499109.1"/>
    </source>
</evidence>
<sequence length="73" mass="8228">MSSKITQKSHRSVCRPKCEKVRLRWGRGAPREGRSSSRADVATTDVITVSRWFIHVVVAPVQLAAIIRADVWL</sequence>
<reference evidence="1 2" key="1">
    <citation type="journal article" date="2021" name="Sci. Rep.">
        <title>Chromosome anchoring in Senegalese sole (Solea senegalensis) reveals sex-associated markers and genome rearrangements in flatfish.</title>
        <authorList>
            <person name="Guerrero-Cozar I."/>
            <person name="Gomez-Garrido J."/>
            <person name="Berbel C."/>
            <person name="Martinez-Blanch J.F."/>
            <person name="Alioto T."/>
            <person name="Claros M.G."/>
            <person name="Gagnaire P.A."/>
            <person name="Manchado M."/>
        </authorList>
    </citation>
    <scope>NUCLEOTIDE SEQUENCE [LARGE SCALE GENOMIC DNA]</scope>
    <source>
        <strain evidence="1">Sse05_10M</strain>
    </source>
</reference>
<gene>
    <name evidence="1" type="ORF">JOB18_029257</name>
</gene>